<dbReference type="EMBL" id="BTSY01000003">
    <property type="protein sequence ID" value="GMT17651.1"/>
    <property type="molecule type" value="Genomic_DNA"/>
</dbReference>
<organism evidence="1 2">
    <name type="scientific">Pristionchus fissidentatus</name>
    <dbReference type="NCBI Taxonomy" id="1538716"/>
    <lineage>
        <taxon>Eukaryota</taxon>
        <taxon>Metazoa</taxon>
        <taxon>Ecdysozoa</taxon>
        <taxon>Nematoda</taxon>
        <taxon>Chromadorea</taxon>
        <taxon>Rhabditida</taxon>
        <taxon>Rhabditina</taxon>
        <taxon>Diplogasteromorpha</taxon>
        <taxon>Diplogasteroidea</taxon>
        <taxon>Neodiplogasteridae</taxon>
        <taxon>Pristionchus</taxon>
    </lineage>
</organism>
<evidence type="ECO:0000313" key="1">
    <source>
        <dbReference type="EMBL" id="GMT17651.1"/>
    </source>
</evidence>
<reference evidence="1" key="1">
    <citation type="submission" date="2023-10" db="EMBL/GenBank/DDBJ databases">
        <title>Genome assembly of Pristionchus species.</title>
        <authorList>
            <person name="Yoshida K."/>
            <person name="Sommer R.J."/>
        </authorList>
    </citation>
    <scope>NUCLEOTIDE SEQUENCE</scope>
    <source>
        <strain evidence="1">RS5133</strain>
    </source>
</reference>
<proteinExistence type="predicted"/>
<sequence length="97" mass="11219">LLDVFEWSNKFLYCNTGIIGVVAPENPHGAVASAAAECPRWESSMDSLWNEEIGIRRGADWREFPKLGHCPTTLTRLFDWAKGGERDRERQRERERK</sequence>
<protein>
    <submittedName>
        <fullName evidence="1">Uncharacterized protein</fullName>
    </submittedName>
</protein>
<gene>
    <name evidence="1" type="ORF">PFISCL1PPCAC_8948</name>
</gene>
<dbReference type="Proteomes" id="UP001432322">
    <property type="component" value="Unassembled WGS sequence"/>
</dbReference>
<feature type="non-terminal residue" evidence="1">
    <location>
        <position position="1"/>
    </location>
</feature>
<feature type="non-terminal residue" evidence="1">
    <location>
        <position position="97"/>
    </location>
</feature>
<name>A0AAV5VE59_9BILA</name>
<dbReference type="AlphaFoldDB" id="A0AAV5VE59"/>
<comment type="caution">
    <text evidence="1">The sequence shown here is derived from an EMBL/GenBank/DDBJ whole genome shotgun (WGS) entry which is preliminary data.</text>
</comment>
<keyword evidence="2" id="KW-1185">Reference proteome</keyword>
<accession>A0AAV5VE59</accession>
<evidence type="ECO:0000313" key="2">
    <source>
        <dbReference type="Proteomes" id="UP001432322"/>
    </source>
</evidence>